<evidence type="ECO:0000313" key="19">
    <source>
        <dbReference type="Proteomes" id="UP000808349"/>
    </source>
</evidence>
<dbReference type="Pfam" id="PF00270">
    <property type="entry name" value="DEAD"/>
    <property type="match status" value="1"/>
</dbReference>
<keyword evidence="5" id="KW-0547">Nucleotide-binding</keyword>
<evidence type="ECO:0000259" key="16">
    <source>
        <dbReference type="PROSITE" id="PS51192"/>
    </source>
</evidence>
<dbReference type="Gene3D" id="1.10.10.1390">
    <property type="entry name" value="ATP-dependent DNA helicase RecQ"/>
    <property type="match status" value="1"/>
</dbReference>
<dbReference type="NCBIfam" id="TIGR00614">
    <property type="entry name" value="recQ_fam"/>
    <property type="match status" value="1"/>
</dbReference>
<dbReference type="InterPro" id="IPR010997">
    <property type="entry name" value="HRDC-like_sf"/>
</dbReference>
<dbReference type="InterPro" id="IPR018982">
    <property type="entry name" value="RQC_domain"/>
</dbReference>
<dbReference type="GO" id="GO:0030894">
    <property type="term" value="C:replisome"/>
    <property type="evidence" value="ECO:0007669"/>
    <property type="project" value="TreeGrafter"/>
</dbReference>
<dbReference type="GO" id="GO:0006281">
    <property type="term" value="P:DNA repair"/>
    <property type="evidence" value="ECO:0007669"/>
    <property type="project" value="InterPro"/>
</dbReference>
<dbReference type="CDD" id="cd17920">
    <property type="entry name" value="DEXHc_RecQ"/>
    <property type="match status" value="1"/>
</dbReference>
<dbReference type="InterPro" id="IPR048671">
    <property type="entry name" value="RecQ-1-like_HTH"/>
</dbReference>
<dbReference type="GO" id="GO:0006310">
    <property type="term" value="P:DNA recombination"/>
    <property type="evidence" value="ECO:0007669"/>
    <property type="project" value="InterPro"/>
</dbReference>
<dbReference type="GO" id="GO:0043138">
    <property type="term" value="F:3'-5' DNA helicase activity"/>
    <property type="evidence" value="ECO:0007669"/>
    <property type="project" value="UniProtKB-EC"/>
</dbReference>
<dbReference type="SUPFAM" id="SSF47819">
    <property type="entry name" value="HRDC-like"/>
    <property type="match status" value="1"/>
</dbReference>
<evidence type="ECO:0000256" key="13">
    <source>
        <dbReference type="ARBA" id="ARBA00044535"/>
    </source>
</evidence>
<dbReference type="GO" id="GO:0009378">
    <property type="term" value="F:four-way junction helicase activity"/>
    <property type="evidence" value="ECO:0007669"/>
    <property type="project" value="TreeGrafter"/>
</dbReference>
<keyword evidence="6" id="KW-0378">Hydrolase</keyword>
<accession>A0A9D7SB37</accession>
<dbReference type="Pfam" id="PF16124">
    <property type="entry name" value="RecQ_Zn_bind"/>
    <property type="match status" value="1"/>
</dbReference>
<keyword evidence="7 18" id="KW-0347">Helicase</keyword>
<dbReference type="InterPro" id="IPR004589">
    <property type="entry name" value="DNA_helicase_ATP-dep_RecQ"/>
</dbReference>
<evidence type="ECO:0000256" key="6">
    <source>
        <dbReference type="ARBA" id="ARBA00022801"/>
    </source>
</evidence>
<feature type="domain" description="Helicase C-terminal" evidence="17">
    <location>
        <begin position="224"/>
        <end position="379"/>
    </location>
</feature>
<feature type="domain" description="Helicase ATP-binding" evidence="16">
    <location>
        <begin position="28"/>
        <end position="200"/>
    </location>
</feature>
<dbReference type="EC" id="5.6.2.4" evidence="12"/>
<dbReference type="InterPro" id="IPR014001">
    <property type="entry name" value="Helicase_ATP-bd"/>
</dbReference>
<reference evidence="18 19" key="1">
    <citation type="submission" date="2020-10" db="EMBL/GenBank/DDBJ databases">
        <title>Connecting structure to function with the recovery of over 1000 high-quality activated sludge metagenome-assembled genomes encoding full-length rRNA genes using long-read sequencing.</title>
        <authorList>
            <person name="Singleton C.M."/>
            <person name="Petriglieri F."/>
            <person name="Kristensen J.M."/>
            <person name="Kirkegaard R.H."/>
            <person name="Michaelsen T.Y."/>
            <person name="Andersen M.H."/>
            <person name="Karst S.M."/>
            <person name="Dueholm M.S."/>
            <person name="Nielsen P.H."/>
            <person name="Albertsen M."/>
        </authorList>
    </citation>
    <scope>NUCLEOTIDE SEQUENCE [LARGE SCALE GENOMIC DNA]</scope>
    <source>
        <strain evidence="18">Ribe_18-Q3-R11-54_BAT3C.373</strain>
    </source>
</reference>
<feature type="domain" description="HRDC" evidence="15">
    <location>
        <begin position="534"/>
        <end position="614"/>
    </location>
</feature>
<evidence type="ECO:0000256" key="5">
    <source>
        <dbReference type="ARBA" id="ARBA00022741"/>
    </source>
</evidence>
<name>A0A9D7SB37_9BACT</name>
<dbReference type="PROSITE" id="PS51194">
    <property type="entry name" value="HELICASE_CTER"/>
    <property type="match status" value="1"/>
</dbReference>
<comment type="catalytic activity">
    <reaction evidence="11">
        <text>Couples ATP hydrolysis with the unwinding of duplex DNA by translocating in the 3'-5' direction.</text>
        <dbReference type="EC" id="5.6.2.4"/>
    </reaction>
</comment>
<dbReference type="InterPro" id="IPR032284">
    <property type="entry name" value="RecQ_Zn-bd"/>
</dbReference>
<dbReference type="PROSITE" id="PS50967">
    <property type="entry name" value="HRDC"/>
    <property type="match status" value="1"/>
</dbReference>
<evidence type="ECO:0000256" key="9">
    <source>
        <dbReference type="ARBA" id="ARBA00023125"/>
    </source>
</evidence>
<dbReference type="SMART" id="SM00956">
    <property type="entry name" value="RQC"/>
    <property type="match status" value="1"/>
</dbReference>
<keyword evidence="8" id="KW-0067">ATP-binding</keyword>
<dbReference type="FunFam" id="3.40.50.300:FF:000156">
    <property type="entry name" value="ATP-dependent DNA helicase recQ"/>
    <property type="match status" value="1"/>
</dbReference>
<dbReference type="InterPro" id="IPR001650">
    <property type="entry name" value="Helicase_C-like"/>
</dbReference>
<gene>
    <name evidence="18" type="ORF">IPO85_14355</name>
</gene>
<dbReference type="SUPFAM" id="SSF46785">
    <property type="entry name" value="Winged helix' DNA-binding domain"/>
    <property type="match status" value="1"/>
</dbReference>
<dbReference type="SMART" id="SM00490">
    <property type="entry name" value="HELICc"/>
    <property type="match status" value="1"/>
</dbReference>
<comment type="cofactor">
    <cofactor evidence="1">
        <name>Mg(2+)</name>
        <dbReference type="ChEBI" id="CHEBI:18420"/>
    </cofactor>
</comment>
<dbReference type="PANTHER" id="PTHR13710">
    <property type="entry name" value="DNA HELICASE RECQ FAMILY MEMBER"/>
    <property type="match status" value="1"/>
</dbReference>
<dbReference type="Gene3D" id="3.40.50.300">
    <property type="entry name" value="P-loop containing nucleotide triphosphate hydrolases"/>
    <property type="match status" value="2"/>
</dbReference>
<dbReference type="AlphaFoldDB" id="A0A9D7SB37"/>
<evidence type="ECO:0000256" key="12">
    <source>
        <dbReference type="ARBA" id="ARBA00034808"/>
    </source>
</evidence>
<evidence type="ECO:0000313" key="18">
    <source>
        <dbReference type="EMBL" id="MBK9718664.1"/>
    </source>
</evidence>
<evidence type="ECO:0000256" key="8">
    <source>
        <dbReference type="ARBA" id="ARBA00022840"/>
    </source>
</evidence>
<evidence type="ECO:0000256" key="3">
    <source>
        <dbReference type="ARBA" id="ARBA00005446"/>
    </source>
</evidence>
<dbReference type="CDD" id="cd18794">
    <property type="entry name" value="SF2_C_RecQ"/>
    <property type="match status" value="1"/>
</dbReference>
<dbReference type="Proteomes" id="UP000808349">
    <property type="component" value="Unassembled WGS sequence"/>
</dbReference>
<dbReference type="Gene3D" id="1.10.150.80">
    <property type="entry name" value="HRDC domain"/>
    <property type="match status" value="1"/>
</dbReference>
<dbReference type="GO" id="GO:0016787">
    <property type="term" value="F:hydrolase activity"/>
    <property type="evidence" value="ECO:0007669"/>
    <property type="project" value="UniProtKB-KW"/>
</dbReference>
<dbReference type="Pfam" id="PF21220">
    <property type="entry name" value="RecQ-1-like_HTH"/>
    <property type="match status" value="1"/>
</dbReference>
<keyword evidence="10" id="KW-0413">Isomerase</keyword>
<dbReference type="PANTHER" id="PTHR13710:SF105">
    <property type="entry name" value="ATP-DEPENDENT DNA HELICASE Q1"/>
    <property type="match status" value="1"/>
</dbReference>
<dbReference type="InterPro" id="IPR002121">
    <property type="entry name" value="HRDC_dom"/>
</dbReference>
<evidence type="ECO:0000256" key="4">
    <source>
        <dbReference type="ARBA" id="ARBA00022723"/>
    </source>
</evidence>
<dbReference type="GO" id="GO:0005524">
    <property type="term" value="F:ATP binding"/>
    <property type="evidence" value="ECO:0007669"/>
    <property type="project" value="UniProtKB-KW"/>
</dbReference>
<organism evidence="18 19">
    <name type="scientific">Candidatus Defluviibacterium haderslevense</name>
    <dbReference type="NCBI Taxonomy" id="2981993"/>
    <lineage>
        <taxon>Bacteria</taxon>
        <taxon>Pseudomonadati</taxon>
        <taxon>Bacteroidota</taxon>
        <taxon>Saprospiria</taxon>
        <taxon>Saprospirales</taxon>
        <taxon>Saprospiraceae</taxon>
        <taxon>Candidatus Defluviibacterium</taxon>
    </lineage>
</organism>
<dbReference type="GO" id="GO:0005737">
    <property type="term" value="C:cytoplasm"/>
    <property type="evidence" value="ECO:0007669"/>
    <property type="project" value="TreeGrafter"/>
</dbReference>
<dbReference type="Pfam" id="PF00570">
    <property type="entry name" value="HRDC"/>
    <property type="match status" value="1"/>
</dbReference>
<dbReference type="SMART" id="SM00487">
    <property type="entry name" value="DEXDc"/>
    <property type="match status" value="1"/>
</dbReference>
<dbReference type="SMART" id="SM00341">
    <property type="entry name" value="HRDC"/>
    <property type="match status" value="1"/>
</dbReference>
<evidence type="ECO:0000256" key="11">
    <source>
        <dbReference type="ARBA" id="ARBA00034617"/>
    </source>
</evidence>
<dbReference type="GO" id="GO:0003677">
    <property type="term" value="F:DNA binding"/>
    <property type="evidence" value="ECO:0007669"/>
    <property type="project" value="UniProtKB-KW"/>
</dbReference>
<dbReference type="SUPFAM" id="SSF52540">
    <property type="entry name" value="P-loop containing nucleoside triphosphate hydrolases"/>
    <property type="match status" value="1"/>
</dbReference>
<sequence length="732" mass="83802">MFTKENINEALKYYFGFESFKGNQEDIILSLLNGKDTFVIMPTGGGKSMCYQLPALMLPGTAIIISPLIALMKNQVDAIRGYGQNDEIAHFMNSSLNRSEIKQVKEDIVRSKTKLLYVAPETLQKDETIEFLNSVDLSFVAVDEAHCISEWGHDFRPDYRRIRDMINSIDKKIPIIALTATATPKVQIDIVKSLEMVDPDIYMESFNRPNLYYEIRPKINKEQTFKQIIQILKAHPKQSGIIYVQARKTTEELAQILTVNGISAAPYHAGMDPKSRTQVQDDFLMEQIDVICATIAFGMGIDKPDVRTVIHYDIPKSLENYYQETGRSGRDGLIGDCYAFFANADLLKLEKFLRDKPASERDMGAQLLEEVEAYVDSSVCRRKFVLHYFGEEYDPGMCRGMCDNCRNPKPKIEVKDEMVLGLKAIVALNQNFTIKPIVEFLCGVKTKDVLDYELDQHELFGQGEEKGNLFWYSLLRQAILLGFVTKDIETYGILKMNAKGLDFIKKPVPVEITINHDYSNTSSTDDDAAPTQGVALDPQLFNTLKEIRLDVARKNKVKPWVVFFDPSLEEMATQYPICIDDLCKISGVSRGKAERYGQPFVEYIKKYVEENEIDRPDDFQIKQVADKSKYKVEIIKCIDKKMPLEDIARNVQMNMEDLMEELNIIVSSGTRININYYIKDSIDESIQEEIFDFFNSADSDSCEDAYQNLKEEDITFEEIRLVRLKYLSEMVN</sequence>
<keyword evidence="9" id="KW-0238">DNA-binding</keyword>
<evidence type="ECO:0000256" key="7">
    <source>
        <dbReference type="ARBA" id="ARBA00022806"/>
    </source>
</evidence>
<dbReference type="InterPro" id="IPR036390">
    <property type="entry name" value="WH_DNA-bd_sf"/>
</dbReference>
<keyword evidence="4" id="KW-0479">Metal-binding</keyword>
<comment type="similarity">
    <text evidence="3">Belongs to the helicase family. RecQ subfamily.</text>
</comment>
<evidence type="ECO:0000259" key="15">
    <source>
        <dbReference type="PROSITE" id="PS50967"/>
    </source>
</evidence>
<comment type="cofactor">
    <cofactor evidence="2">
        <name>Zn(2+)</name>
        <dbReference type="ChEBI" id="CHEBI:29105"/>
    </cofactor>
</comment>
<dbReference type="EMBL" id="JADKFW010000012">
    <property type="protein sequence ID" value="MBK9718664.1"/>
    <property type="molecule type" value="Genomic_DNA"/>
</dbReference>
<dbReference type="Pfam" id="PF00271">
    <property type="entry name" value="Helicase_C"/>
    <property type="match status" value="1"/>
</dbReference>
<evidence type="ECO:0000256" key="2">
    <source>
        <dbReference type="ARBA" id="ARBA00001947"/>
    </source>
</evidence>
<dbReference type="GO" id="GO:0043590">
    <property type="term" value="C:bacterial nucleoid"/>
    <property type="evidence" value="ECO:0007669"/>
    <property type="project" value="TreeGrafter"/>
</dbReference>
<dbReference type="InterPro" id="IPR011545">
    <property type="entry name" value="DEAD/DEAH_box_helicase_dom"/>
</dbReference>
<dbReference type="FunFam" id="3.40.50.300:FF:001051">
    <property type="entry name" value="ATP-dependent DNA helicase RecQ"/>
    <property type="match status" value="1"/>
</dbReference>
<dbReference type="GO" id="GO:0046872">
    <property type="term" value="F:metal ion binding"/>
    <property type="evidence" value="ECO:0007669"/>
    <property type="project" value="UniProtKB-KW"/>
</dbReference>
<proteinExistence type="inferred from homology"/>
<dbReference type="GO" id="GO:0006260">
    <property type="term" value="P:DNA replication"/>
    <property type="evidence" value="ECO:0007669"/>
    <property type="project" value="InterPro"/>
</dbReference>
<comment type="caution">
    <text evidence="18">The sequence shown here is derived from an EMBL/GenBank/DDBJ whole genome shotgun (WGS) entry which is preliminary data.</text>
</comment>
<dbReference type="Pfam" id="PF09382">
    <property type="entry name" value="RQC"/>
    <property type="match status" value="1"/>
</dbReference>
<evidence type="ECO:0000259" key="17">
    <source>
        <dbReference type="PROSITE" id="PS51194"/>
    </source>
</evidence>
<dbReference type="InterPro" id="IPR036388">
    <property type="entry name" value="WH-like_DNA-bd_sf"/>
</dbReference>
<evidence type="ECO:0000256" key="1">
    <source>
        <dbReference type="ARBA" id="ARBA00001946"/>
    </source>
</evidence>
<dbReference type="Gene3D" id="1.10.10.10">
    <property type="entry name" value="Winged helix-like DNA-binding domain superfamily/Winged helix DNA-binding domain"/>
    <property type="match status" value="1"/>
</dbReference>
<dbReference type="PROSITE" id="PS51192">
    <property type="entry name" value="HELICASE_ATP_BIND_1"/>
    <property type="match status" value="1"/>
</dbReference>
<dbReference type="InterPro" id="IPR044876">
    <property type="entry name" value="HRDC_dom_sf"/>
</dbReference>
<protein>
    <recommendedName>
        <fullName evidence="13">ATP-dependent DNA helicase RecQ</fullName>
        <ecNumber evidence="12">5.6.2.4</ecNumber>
    </recommendedName>
    <alternativeName>
        <fullName evidence="14">DNA 3'-5' helicase RecQ</fullName>
    </alternativeName>
</protein>
<dbReference type="InterPro" id="IPR027417">
    <property type="entry name" value="P-loop_NTPase"/>
</dbReference>
<evidence type="ECO:0000256" key="10">
    <source>
        <dbReference type="ARBA" id="ARBA00023235"/>
    </source>
</evidence>
<evidence type="ECO:0000256" key="14">
    <source>
        <dbReference type="ARBA" id="ARBA00044550"/>
    </source>
</evidence>